<dbReference type="InterPro" id="IPR002575">
    <property type="entry name" value="Aminoglycoside_PTrfase"/>
</dbReference>
<sequence length="296" mass="34538">MEKLIRKVIKIMKLKVRDMDSVPESYSSKVCSLVLENGEKVILKIPYNKKKLLKEYKMLKLLEGKLPTPRILDFWEGNDEISGALILSYIDGKPITNNIGNKIAYQMGELLARLHDINIERNELGKAYELIYTEEDKWWEIIREWFEGCIDDCKNILNTKLIDECIKLFDLYYKDLPKPDYPSIVHMDYRPGNILIKDSNIVGLLDFETVRIGSADVDFSKIKLFVWDLYPGSRKSFLLGYSNIRSLPDIERTLPFYQLFNTFTGVGWCVKRGKTNDSFCNQNIIKLEKIIKESRI</sequence>
<accession>A0A1T5MW46</accession>
<dbReference type="InterPro" id="IPR016259">
    <property type="entry name" value="Hygromycin-B_Kinase"/>
</dbReference>
<dbReference type="PANTHER" id="PTHR21310">
    <property type="entry name" value="AMINOGLYCOSIDE PHOSPHOTRANSFERASE-RELATED-RELATED"/>
    <property type="match status" value="1"/>
</dbReference>
<dbReference type="STRING" id="36842.SAMN02194393_05427"/>
<dbReference type="Pfam" id="PF01636">
    <property type="entry name" value="APH"/>
    <property type="match status" value="1"/>
</dbReference>
<dbReference type="Gene3D" id="3.90.1200.10">
    <property type="match status" value="1"/>
</dbReference>
<protein>
    <submittedName>
        <fullName evidence="2">Predicted kinase, aminoglycoside phosphotransferase (APT) family</fullName>
    </submittedName>
</protein>
<feature type="domain" description="Protein kinase" evidence="1">
    <location>
        <begin position="1"/>
        <end position="296"/>
    </location>
</feature>
<keyword evidence="2" id="KW-0808">Transferase</keyword>
<dbReference type="GO" id="GO:0004672">
    <property type="term" value="F:protein kinase activity"/>
    <property type="evidence" value="ECO:0007669"/>
    <property type="project" value="InterPro"/>
</dbReference>
<dbReference type="GO" id="GO:0005524">
    <property type="term" value="F:ATP binding"/>
    <property type="evidence" value="ECO:0007669"/>
    <property type="project" value="InterPro"/>
</dbReference>
<organism evidence="2 3">
    <name type="scientific">Maledivibacter halophilus</name>
    <dbReference type="NCBI Taxonomy" id="36842"/>
    <lineage>
        <taxon>Bacteria</taxon>
        <taxon>Bacillati</taxon>
        <taxon>Bacillota</taxon>
        <taxon>Clostridia</taxon>
        <taxon>Peptostreptococcales</taxon>
        <taxon>Caminicellaceae</taxon>
        <taxon>Maledivibacter</taxon>
    </lineage>
</organism>
<dbReference type="Proteomes" id="UP000190285">
    <property type="component" value="Unassembled WGS sequence"/>
</dbReference>
<dbReference type="EMBL" id="FUZT01000027">
    <property type="protein sequence ID" value="SKC92088.1"/>
    <property type="molecule type" value="Genomic_DNA"/>
</dbReference>
<keyword evidence="2" id="KW-0418">Kinase</keyword>
<gene>
    <name evidence="2" type="ORF">SAMN02194393_05427</name>
</gene>
<evidence type="ECO:0000313" key="3">
    <source>
        <dbReference type="Proteomes" id="UP000190285"/>
    </source>
</evidence>
<name>A0A1T5MW46_9FIRM</name>
<dbReference type="InterPro" id="IPR000719">
    <property type="entry name" value="Prot_kinase_dom"/>
</dbReference>
<dbReference type="RefSeq" id="WP_079495987.1">
    <property type="nucleotide sequence ID" value="NZ_FUZT01000027.1"/>
</dbReference>
<proteinExistence type="predicted"/>
<keyword evidence="3" id="KW-1185">Reference proteome</keyword>
<dbReference type="AlphaFoldDB" id="A0A1T5MW46"/>
<dbReference type="OrthoDB" id="9800774at2"/>
<evidence type="ECO:0000313" key="2">
    <source>
        <dbReference type="EMBL" id="SKC92088.1"/>
    </source>
</evidence>
<dbReference type="InterPro" id="IPR011009">
    <property type="entry name" value="Kinase-like_dom_sf"/>
</dbReference>
<reference evidence="2 3" key="1">
    <citation type="submission" date="2017-02" db="EMBL/GenBank/DDBJ databases">
        <authorList>
            <person name="Peterson S.W."/>
        </authorList>
    </citation>
    <scope>NUCLEOTIDE SEQUENCE [LARGE SCALE GENOMIC DNA]</scope>
    <source>
        <strain evidence="2 3">M1</strain>
    </source>
</reference>
<dbReference type="InterPro" id="IPR051678">
    <property type="entry name" value="AGP_Transferase"/>
</dbReference>
<dbReference type="PIRSF" id="PIRSF000707">
    <property type="entry name" value="Hygromycin-B_kinase"/>
    <property type="match status" value="1"/>
</dbReference>
<dbReference type="PROSITE" id="PS50011">
    <property type="entry name" value="PROTEIN_KINASE_DOM"/>
    <property type="match status" value="1"/>
</dbReference>
<evidence type="ECO:0000259" key="1">
    <source>
        <dbReference type="PROSITE" id="PS50011"/>
    </source>
</evidence>
<dbReference type="SUPFAM" id="SSF56112">
    <property type="entry name" value="Protein kinase-like (PK-like)"/>
    <property type="match status" value="1"/>
</dbReference>